<proteinExistence type="predicted"/>
<protein>
    <submittedName>
        <fullName evidence="1">Uncharacterized protein</fullName>
    </submittedName>
</protein>
<dbReference type="EMBL" id="JAMKFB020000012">
    <property type="protein sequence ID" value="KAL0180213.1"/>
    <property type="molecule type" value="Genomic_DNA"/>
</dbReference>
<comment type="caution">
    <text evidence="1">The sequence shown here is derived from an EMBL/GenBank/DDBJ whole genome shotgun (WGS) entry which is preliminary data.</text>
</comment>
<evidence type="ECO:0000313" key="1">
    <source>
        <dbReference type="EMBL" id="KAL0180213.1"/>
    </source>
</evidence>
<gene>
    <name evidence="1" type="ORF">M9458_025655</name>
</gene>
<feature type="non-terminal residue" evidence="1">
    <location>
        <position position="1"/>
    </location>
</feature>
<dbReference type="Proteomes" id="UP001529510">
    <property type="component" value="Unassembled WGS sequence"/>
</dbReference>
<dbReference type="AlphaFoldDB" id="A0ABD0Q3H2"/>
<accession>A0ABD0Q3H2</accession>
<sequence length="64" mass="7399">HCFSQVRYRAEWSSETSFRNVLISPRMIADHMPDVVLRALRSLTREHPFALCPSSMSNSHLNVI</sequence>
<reference evidence="1 2" key="1">
    <citation type="submission" date="2024-05" db="EMBL/GenBank/DDBJ databases">
        <title>Genome sequencing and assembly of Indian major carp, Cirrhinus mrigala (Hamilton, 1822).</title>
        <authorList>
            <person name="Mohindra V."/>
            <person name="Chowdhury L.M."/>
            <person name="Lal K."/>
            <person name="Jena J.K."/>
        </authorList>
    </citation>
    <scope>NUCLEOTIDE SEQUENCE [LARGE SCALE GENOMIC DNA]</scope>
    <source>
        <strain evidence="1">CM1030</strain>
        <tissue evidence="1">Blood</tissue>
    </source>
</reference>
<organism evidence="1 2">
    <name type="scientific">Cirrhinus mrigala</name>
    <name type="common">Mrigala</name>
    <dbReference type="NCBI Taxonomy" id="683832"/>
    <lineage>
        <taxon>Eukaryota</taxon>
        <taxon>Metazoa</taxon>
        <taxon>Chordata</taxon>
        <taxon>Craniata</taxon>
        <taxon>Vertebrata</taxon>
        <taxon>Euteleostomi</taxon>
        <taxon>Actinopterygii</taxon>
        <taxon>Neopterygii</taxon>
        <taxon>Teleostei</taxon>
        <taxon>Ostariophysi</taxon>
        <taxon>Cypriniformes</taxon>
        <taxon>Cyprinidae</taxon>
        <taxon>Labeoninae</taxon>
        <taxon>Labeonini</taxon>
        <taxon>Cirrhinus</taxon>
    </lineage>
</organism>
<evidence type="ECO:0000313" key="2">
    <source>
        <dbReference type="Proteomes" id="UP001529510"/>
    </source>
</evidence>
<keyword evidence="2" id="KW-1185">Reference proteome</keyword>
<name>A0ABD0Q3H2_CIRMR</name>